<dbReference type="Pfam" id="PF11149">
    <property type="entry name" value="DUF2924"/>
    <property type="match status" value="1"/>
</dbReference>
<accession>A0A6J5KNJ4</accession>
<gene>
    <name evidence="1" type="ORF">UFOVP31_25</name>
</gene>
<proteinExistence type="predicted"/>
<evidence type="ECO:0000313" key="1">
    <source>
        <dbReference type="EMBL" id="CAB4122437.1"/>
    </source>
</evidence>
<dbReference type="InterPro" id="IPR021322">
    <property type="entry name" value="DUF2924"/>
</dbReference>
<protein>
    <recommendedName>
        <fullName evidence="2">DUF2924 domain-containing protein</fullName>
    </recommendedName>
</protein>
<name>A0A6J5KNJ4_9CAUD</name>
<reference evidence="1" key="1">
    <citation type="submission" date="2020-04" db="EMBL/GenBank/DDBJ databases">
        <authorList>
            <person name="Chiriac C."/>
            <person name="Salcher M."/>
            <person name="Ghai R."/>
            <person name="Kavagutti S V."/>
        </authorList>
    </citation>
    <scope>NUCLEOTIDE SEQUENCE</scope>
</reference>
<organism evidence="1">
    <name type="scientific">uncultured Caudovirales phage</name>
    <dbReference type="NCBI Taxonomy" id="2100421"/>
    <lineage>
        <taxon>Viruses</taxon>
        <taxon>Duplodnaviria</taxon>
        <taxon>Heunggongvirae</taxon>
        <taxon>Uroviricota</taxon>
        <taxon>Caudoviricetes</taxon>
        <taxon>Peduoviridae</taxon>
        <taxon>Maltschvirus</taxon>
        <taxon>Maltschvirus maltsch</taxon>
    </lineage>
</organism>
<dbReference type="EMBL" id="LR796161">
    <property type="protein sequence ID" value="CAB4122437.1"/>
    <property type="molecule type" value="Genomic_DNA"/>
</dbReference>
<sequence>MNDSMIARVAALKNSPVADLKQMWLEMFQREAPPFNRRFLETRLAYRIQELALGGLKRETIKRLEKLSEQFDEVKDESRRRRVDDRPLAGTRLIREWNGQPHEVLVNLSDFEYAGQRYKSLSRIARVITGTNRNGWTFFGFSSARGLK</sequence>
<evidence type="ECO:0008006" key="2">
    <source>
        <dbReference type="Google" id="ProtNLM"/>
    </source>
</evidence>